<keyword evidence="4" id="KW-0547">Nucleotide-binding</keyword>
<evidence type="ECO:0000256" key="3">
    <source>
        <dbReference type="ARBA" id="ARBA00022723"/>
    </source>
</evidence>
<name>A0ABT8WL34_9FLAO</name>
<proteinExistence type="predicted"/>
<evidence type="ECO:0000256" key="9">
    <source>
        <dbReference type="ARBA" id="ARBA00044145"/>
    </source>
</evidence>
<keyword evidence="7" id="KW-0546">Nucleotide metabolism</keyword>
<dbReference type="Proteomes" id="UP001176806">
    <property type="component" value="Unassembled WGS sequence"/>
</dbReference>
<reference evidence="12" key="1">
    <citation type="submission" date="2023-07" db="EMBL/GenBank/DDBJ databases">
        <title>Two novel species in the genus Flavivirga.</title>
        <authorList>
            <person name="Kwon K."/>
        </authorList>
    </citation>
    <scope>NUCLEOTIDE SEQUENCE</scope>
    <source>
        <strain evidence="12">KACC 14158</strain>
    </source>
</reference>
<keyword evidence="2" id="KW-0548">Nucleotidyltransferase</keyword>
<evidence type="ECO:0000256" key="2">
    <source>
        <dbReference type="ARBA" id="ARBA00022695"/>
    </source>
</evidence>
<evidence type="ECO:0000259" key="11">
    <source>
        <dbReference type="Pfam" id="PF21654"/>
    </source>
</evidence>
<accession>A0ABT8WL34</accession>
<comment type="caution">
    <text evidence="12">The sequence shown here is derived from an EMBL/GenBank/DDBJ whole genome shotgun (WGS) entry which is preliminary data.</text>
</comment>
<keyword evidence="6" id="KW-0460">Magnesium</keyword>
<evidence type="ECO:0000313" key="12">
    <source>
        <dbReference type="EMBL" id="MDO5973867.1"/>
    </source>
</evidence>
<evidence type="ECO:0000256" key="7">
    <source>
        <dbReference type="ARBA" id="ARBA00023080"/>
    </source>
</evidence>
<sequence>MLTIEQKEQFNEVLETLGGNLDISETQFNAAVTSYESVGTWLSKDDSELAPYNPTIKPQGSFILGTIIKPISVDDDLDIDLVCELSKKNDSWTQFDLKKIVGDQLKANKRIDDLLDEEGRRCWTLKYRQESDNLKEKYHMDILPAITSEGYNVILNESYAKAFSAEEVDKLGISITDNKSDNYYSSNTPEDWHKSNPFGYAQWFFAKASLQQTTKLFSLNESVKPVPTFQKERFPLQRVVQILKRHRDMFYKGKSEEERKNKPISIIITTLASHAYRGEVNIMDALGNVISTMYENIKDYNPNTGEKEKWVENPVNSLENFADKWKEFPERQTHFYNWLNEIKKDLSNITSQAERGLSFINEAMNRPFGEELMTKTFSNIKNKGLLSSTSTFLSANVNKSIDTELPKKLPKTKREGFQK</sequence>
<dbReference type="Pfam" id="PF21654">
    <property type="entry name" value="DncV-like_NTFase"/>
    <property type="match status" value="1"/>
</dbReference>
<evidence type="ECO:0000256" key="4">
    <source>
        <dbReference type="ARBA" id="ARBA00022741"/>
    </source>
</evidence>
<evidence type="ECO:0000256" key="10">
    <source>
        <dbReference type="ARBA" id="ARBA00048304"/>
    </source>
</evidence>
<comment type="catalytic activity">
    <reaction evidence="10">
        <text>GTP + ATP = 3',3'-cGAMP + 2 diphosphate</text>
        <dbReference type="Rhea" id="RHEA:35647"/>
        <dbReference type="ChEBI" id="CHEBI:30616"/>
        <dbReference type="ChEBI" id="CHEBI:33019"/>
        <dbReference type="ChEBI" id="CHEBI:37565"/>
        <dbReference type="ChEBI" id="CHEBI:71501"/>
    </reaction>
    <physiologicalReaction direction="left-to-right" evidence="10">
        <dbReference type="Rhea" id="RHEA:35648"/>
    </physiologicalReaction>
</comment>
<feature type="domain" description="Cyclic GMP-AMP synthase DncV-like nucleotidyltransferase" evidence="11">
    <location>
        <begin position="54"/>
        <end position="142"/>
    </location>
</feature>
<keyword evidence="5" id="KW-0067">ATP-binding</keyword>
<evidence type="ECO:0000256" key="5">
    <source>
        <dbReference type="ARBA" id="ARBA00022840"/>
    </source>
</evidence>
<evidence type="ECO:0000256" key="8">
    <source>
        <dbReference type="ARBA" id="ARBA00023118"/>
    </source>
</evidence>
<keyword evidence="13" id="KW-1185">Reference proteome</keyword>
<evidence type="ECO:0000256" key="1">
    <source>
        <dbReference type="ARBA" id="ARBA00022679"/>
    </source>
</evidence>
<keyword evidence="1" id="KW-0808">Transferase</keyword>
<keyword evidence="3" id="KW-0479">Metal-binding</keyword>
<protein>
    <recommendedName>
        <fullName evidence="9">Cyclic GMP-AMP synthase</fullName>
    </recommendedName>
</protein>
<gene>
    <name evidence="12" type="ORF">Q4Q40_06685</name>
</gene>
<dbReference type="RefSeq" id="WP_303301011.1">
    <property type="nucleotide sequence ID" value="NZ_BAABDA010000051.1"/>
</dbReference>
<organism evidence="12 13">
    <name type="scientific">Flavivirga jejuensis</name>
    <dbReference type="NCBI Taxonomy" id="870487"/>
    <lineage>
        <taxon>Bacteria</taxon>
        <taxon>Pseudomonadati</taxon>
        <taxon>Bacteroidota</taxon>
        <taxon>Flavobacteriia</taxon>
        <taxon>Flavobacteriales</taxon>
        <taxon>Flavobacteriaceae</taxon>
        <taxon>Flavivirga</taxon>
    </lineage>
</organism>
<keyword evidence="8" id="KW-0051">Antiviral defense</keyword>
<evidence type="ECO:0000313" key="13">
    <source>
        <dbReference type="Proteomes" id="UP001176806"/>
    </source>
</evidence>
<evidence type="ECO:0000256" key="6">
    <source>
        <dbReference type="ARBA" id="ARBA00022842"/>
    </source>
</evidence>
<dbReference type="InterPro" id="IPR048445">
    <property type="entry name" value="DncV-like_NTFase"/>
</dbReference>
<dbReference type="EMBL" id="JAUOEL010000002">
    <property type="protein sequence ID" value="MDO5973867.1"/>
    <property type="molecule type" value="Genomic_DNA"/>
</dbReference>